<dbReference type="Pfam" id="PF25185">
    <property type="entry name" value="Tad3"/>
    <property type="match status" value="1"/>
</dbReference>
<dbReference type="InterPro" id="IPR057383">
    <property type="entry name" value="Tad3"/>
</dbReference>
<protein>
    <submittedName>
        <fullName evidence="1">Uncharacterized protein</fullName>
    </submittedName>
</protein>
<evidence type="ECO:0000313" key="1">
    <source>
        <dbReference type="EMBL" id="DAF57510.1"/>
    </source>
</evidence>
<reference evidence="1" key="1">
    <citation type="journal article" date="2021" name="Proc. Natl. Acad. Sci. U.S.A.">
        <title>A Catalog of Tens of Thousands of Viruses from Human Metagenomes Reveals Hidden Associations with Chronic Diseases.</title>
        <authorList>
            <person name="Tisza M.J."/>
            <person name="Buck C.B."/>
        </authorList>
    </citation>
    <scope>NUCLEOTIDE SEQUENCE</scope>
    <source>
        <strain evidence="1">CtqfO1</strain>
    </source>
</reference>
<dbReference type="EMBL" id="BK032734">
    <property type="protein sequence ID" value="DAF57510.1"/>
    <property type="molecule type" value="Genomic_DNA"/>
</dbReference>
<organism evidence="1">
    <name type="scientific">Myoviridae sp. ctqfO1</name>
    <dbReference type="NCBI Taxonomy" id="2827710"/>
    <lineage>
        <taxon>Viruses</taxon>
        <taxon>Duplodnaviria</taxon>
        <taxon>Heunggongvirae</taxon>
        <taxon>Uroviricota</taxon>
        <taxon>Caudoviricetes</taxon>
    </lineage>
</organism>
<proteinExistence type="predicted"/>
<sequence length="164" mass="19446">MSAYEFAKRELEIIENSCDGDSEKELQRRINENILEVIKVLEKQGHSGMSIAYVKDIICDLIDYKPLTNLTVEDWEWKESFDGVKQNIRCPSVFMENGVARYNNAYVFKEPMDDLYFHCNESSKKIEFPCSVDKLNTKRIKLWFKTKFVPIKWAMRLHLYTEDK</sequence>
<accession>A0A8S5T2P0</accession>
<name>A0A8S5T2P0_9CAUD</name>